<sequence>MNKEQLKQLFEENHLSRIWEIAAPKIKNGIHITLNKKNEEHIPLGQSKIGGLPDLPTNMNWFTAESIPMSFIAQINLTELHHLDLENKLPATGMLYFFYDSSQETWGYDPEDKEKSKVYYYKGAVSTLERKEKPELLEDWAFFNAASMTYSAAYDVPDYQSSLMEEVNLSDEEYDSYYNLNEDLHEGNVNKVLGHSNNIQGGMEYECELVSNGFYCGDATAYEDPKAQALKDNSGNWNLLLQIDSNEEECGMMWGDSGRLYFWIKETDLKEEKFENSWLILQCC</sequence>
<dbReference type="Proteomes" id="UP000183200">
    <property type="component" value="Unassembled WGS sequence"/>
</dbReference>
<organism evidence="1 2">
    <name type="scientific">Pedobacter steynii</name>
    <dbReference type="NCBI Taxonomy" id="430522"/>
    <lineage>
        <taxon>Bacteria</taxon>
        <taxon>Pseudomonadati</taxon>
        <taxon>Bacteroidota</taxon>
        <taxon>Sphingobacteriia</taxon>
        <taxon>Sphingobacteriales</taxon>
        <taxon>Sphingobacteriaceae</taxon>
        <taxon>Pedobacter</taxon>
    </lineage>
</organism>
<dbReference type="SUPFAM" id="SSF103032">
    <property type="entry name" value="Hypothetical protein YwqG"/>
    <property type="match status" value="1"/>
</dbReference>
<evidence type="ECO:0000313" key="2">
    <source>
        <dbReference type="Proteomes" id="UP000183200"/>
    </source>
</evidence>
<dbReference type="PANTHER" id="PTHR36436">
    <property type="entry name" value="SLL5081 PROTEIN"/>
    <property type="match status" value="1"/>
</dbReference>
<proteinExistence type="predicted"/>
<gene>
    <name evidence="1" type="ORF">SAMN05421820_101147</name>
</gene>
<dbReference type="AlphaFoldDB" id="A0A1G9J591"/>
<dbReference type="InterPro" id="IPR015315">
    <property type="entry name" value="DUF1963"/>
</dbReference>
<keyword evidence="2" id="KW-1185">Reference proteome</keyword>
<dbReference type="OrthoDB" id="1414356at2"/>
<dbReference type="Pfam" id="PF09234">
    <property type="entry name" value="DUF1963"/>
    <property type="match status" value="1"/>
</dbReference>
<dbReference type="PANTHER" id="PTHR36436:SF6">
    <property type="entry name" value="SLL5081 PROTEIN"/>
    <property type="match status" value="1"/>
</dbReference>
<evidence type="ECO:0000313" key="1">
    <source>
        <dbReference type="EMBL" id="SDL32383.1"/>
    </source>
</evidence>
<reference evidence="2" key="1">
    <citation type="submission" date="2016-10" db="EMBL/GenBank/DDBJ databases">
        <authorList>
            <person name="Varghese N."/>
            <person name="Submissions S."/>
        </authorList>
    </citation>
    <scope>NUCLEOTIDE SEQUENCE [LARGE SCALE GENOMIC DNA]</scope>
    <source>
        <strain evidence="2">DSM 19110</strain>
    </source>
</reference>
<accession>A0A1G9J591</accession>
<dbReference type="RefSeq" id="WP_074603997.1">
    <property type="nucleotide sequence ID" value="NZ_FNGY01000001.1"/>
</dbReference>
<dbReference type="EMBL" id="FNGY01000001">
    <property type="protein sequence ID" value="SDL32383.1"/>
    <property type="molecule type" value="Genomic_DNA"/>
</dbReference>
<dbReference type="InterPro" id="IPR035948">
    <property type="entry name" value="YwqG-like_sf"/>
</dbReference>
<protein>
    <submittedName>
        <fullName evidence="1">Uncharacterized protein YwqG</fullName>
    </submittedName>
</protein>
<name>A0A1G9J591_9SPHI</name>
<dbReference type="Gene3D" id="2.30.320.10">
    <property type="entry name" value="YwqG-like"/>
    <property type="match status" value="1"/>
</dbReference>